<reference evidence="1 2" key="1">
    <citation type="submission" date="2022-03" db="EMBL/GenBank/DDBJ databases">
        <title>Genome data of Colletotrichum spp.</title>
        <authorList>
            <person name="Utami Y.D."/>
            <person name="Hiruma K."/>
        </authorList>
    </citation>
    <scope>NUCLEOTIDE SEQUENCE [LARGE SCALE GENOMIC DNA]</scope>
    <source>
        <strain evidence="1 2">MAFF 239500</strain>
    </source>
</reference>
<organism evidence="1 2">
    <name type="scientific">Colletotrichum spaethianum</name>
    <dbReference type="NCBI Taxonomy" id="700344"/>
    <lineage>
        <taxon>Eukaryota</taxon>
        <taxon>Fungi</taxon>
        <taxon>Dikarya</taxon>
        <taxon>Ascomycota</taxon>
        <taxon>Pezizomycotina</taxon>
        <taxon>Sordariomycetes</taxon>
        <taxon>Hypocreomycetidae</taxon>
        <taxon>Glomerellales</taxon>
        <taxon>Glomerellaceae</taxon>
        <taxon>Colletotrichum</taxon>
        <taxon>Colletotrichum spaethianum species complex</taxon>
    </lineage>
</organism>
<dbReference type="EMBL" id="BQXU01000012">
    <property type="protein sequence ID" value="GKT45341.1"/>
    <property type="molecule type" value="Genomic_DNA"/>
</dbReference>
<dbReference type="Proteomes" id="UP001055115">
    <property type="component" value="Unassembled WGS sequence"/>
</dbReference>
<sequence length="163" mass="17773">MLANGDDSWISLLAVATIGSQYSSISNSEQYSKGLQELLHRAVAAYSTLLSLMCLQFSGSRRGGMRAQSNMNEMMSLCRFVVSSQRSGTSELNPDPDQEQDWSGWLAVESRVRLAHCIYSSLHMKLLGDAETPKPGKKGVNLQKVALSPPSLVSNLAKKPTPQ</sequence>
<dbReference type="AlphaFoldDB" id="A0AA37LB04"/>
<gene>
    <name evidence="1" type="ORF">ColSpa_05522</name>
</gene>
<evidence type="ECO:0000313" key="2">
    <source>
        <dbReference type="Proteomes" id="UP001055115"/>
    </source>
</evidence>
<protein>
    <submittedName>
        <fullName evidence="1">Uncharacterized protein</fullName>
    </submittedName>
</protein>
<name>A0AA37LB04_9PEZI</name>
<proteinExistence type="predicted"/>
<evidence type="ECO:0000313" key="1">
    <source>
        <dbReference type="EMBL" id="GKT45341.1"/>
    </source>
</evidence>
<dbReference type="RefSeq" id="XP_049127691.1">
    <property type="nucleotide sequence ID" value="XM_049271734.1"/>
</dbReference>
<accession>A0AA37LB04</accession>
<comment type="caution">
    <text evidence="1">The sequence shown here is derived from an EMBL/GenBank/DDBJ whole genome shotgun (WGS) entry which is preliminary data.</text>
</comment>
<keyword evidence="2" id="KW-1185">Reference proteome</keyword>
<dbReference type="GeneID" id="73326324"/>